<feature type="transmembrane region" description="Helical" evidence="1">
    <location>
        <begin position="147"/>
        <end position="164"/>
    </location>
</feature>
<keyword evidence="1" id="KW-1133">Transmembrane helix</keyword>
<feature type="transmembrane region" description="Helical" evidence="1">
    <location>
        <begin position="56"/>
        <end position="81"/>
    </location>
</feature>
<name>A0A644W173_9ZZZZ</name>
<dbReference type="EMBL" id="VSSQ01000556">
    <property type="protein sequence ID" value="MPL97441.1"/>
    <property type="molecule type" value="Genomic_DNA"/>
</dbReference>
<proteinExistence type="predicted"/>
<comment type="caution">
    <text evidence="2">The sequence shown here is derived from an EMBL/GenBank/DDBJ whole genome shotgun (WGS) entry which is preliminary data.</text>
</comment>
<gene>
    <name evidence="2" type="ORF">SDC9_43632</name>
</gene>
<protein>
    <submittedName>
        <fullName evidence="2">Uncharacterized protein</fullName>
    </submittedName>
</protein>
<evidence type="ECO:0000313" key="2">
    <source>
        <dbReference type="EMBL" id="MPL97441.1"/>
    </source>
</evidence>
<feature type="transmembrane region" description="Helical" evidence="1">
    <location>
        <begin position="171"/>
        <end position="192"/>
    </location>
</feature>
<sequence length="341" mass="39569">MKKYLNKSLFYQGDAKIILPLAIAYVGTFLITKIIIDEYFNWRLRENLYNGYNHNLIYSFECVVILILYLIICYIIIVGMFKRKKWSTLLSGPFSRLDIRKRELILIIICAILYLIAYLIIIGQGVIKNAEIIRYIGSFNESISIDVIRIISISIITIGGLALLDSIFANTYYLIGSGIFIFIYFIALLINLQSGLYSYINYENKGIRYVYNGIMEYLNGVPIGNSMSKLQIITISAFFIITGVILILIAKRLTDNMLVEHMNEGIILNFPKKIAEFMLKTFIGIIIAPYLSNLINDFYFQNSLFEKRLFLLRIIIIIITSFITHILLKKFKRSKKEKYYL</sequence>
<dbReference type="AlphaFoldDB" id="A0A644W173"/>
<accession>A0A644W173</accession>
<keyword evidence="1" id="KW-0812">Transmembrane</keyword>
<keyword evidence="1" id="KW-0472">Membrane</keyword>
<feature type="transmembrane region" description="Helical" evidence="1">
    <location>
        <begin position="104"/>
        <end position="127"/>
    </location>
</feature>
<reference evidence="2" key="1">
    <citation type="submission" date="2019-08" db="EMBL/GenBank/DDBJ databases">
        <authorList>
            <person name="Kucharzyk K."/>
            <person name="Murdoch R.W."/>
            <person name="Higgins S."/>
            <person name="Loffler F."/>
        </authorList>
    </citation>
    <scope>NUCLEOTIDE SEQUENCE</scope>
</reference>
<organism evidence="2">
    <name type="scientific">bioreactor metagenome</name>
    <dbReference type="NCBI Taxonomy" id="1076179"/>
    <lineage>
        <taxon>unclassified sequences</taxon>
        <taxon>metagenomes</taxon>
        <taxon>ecological metagenomes</taxon>
    </lineage>
</organism>
<feature type="transmembrane region" description="Helical" evidence="1">
    <location>
        <begin position="277"/>
        <end position="295"/>
    </location>
</feature>
<evidence type="ECO:0000256" key="1">
    <source>
        <dbReference type="SAM" id="Phobius"/>
    </source>
</evidence>
<feature type="transmembrane region" description="Helical" evidence="1">
    <location>
        <begin position="310"/>
        <end position="328"/>
    </location>
</feature>
<feature type="transmembrane region" description="Helical" evidence="1">
    <location>
        <begin position="17"/>
        <end position="36"/>
    </location>
</feature>
<feature type="transmembrane region" description="Helical" evidence="1">
    <location>
        <begin position="230"/>
        <end position="250"/>
    </location>
</feature>